<gene>
    <name evidence="2" type="ORF">TBRA_LOCUS9041</name>
</gene>
<evidence type="ECO:0000313" key="2">
    <source>
        <dbReference type="EMBL" id="CAB0037204.1"/>
    </source>
</evidence>
<feature type="compositionally biased region" description="Basic and acidic residues" evidence="1">
    <location>
        <begin position="32"/>
        <end position="55"/>
    </location>
</feature>
<evidence type="ECO:0000313" key="3">
    <source>
        <dbReference type="Proteomes" id="UP000479190"/>
    </source>
</evidence>
<proteinExistence type="predicted"/>
<feature type="compositionally biased region" description="Polar residues" evidence="1">
    <location>
        <begin position="1"/>
        <end position="15"/>
    </location>
</feature>
<evidence type="ECO:0000256" key="1">
    <source>
        <dbReference type="SAM" id="MobiDB-lite"/>
    </source>
</evidence>
<organism evidence="2 3">
    <name type="scientific">Trichogramma brassicae</name>
    <dbReference type="NCBI Taxonomy" id="86971"/>
    <lineage>
        <taxon>Eukaryota</taxon>
        <taxon>Metazoa</taxon>
        <taxon>Ecdysozoa</taxon>
        <taxon>Arthropoda</taxon>
        <taxon>Hexapoda</taxon>
        <taxon>Insecta</taxon>
        <taxon>Pterygota</taxon>
        <taxon>Neoptera</taxon>
        <taxon>Endopterygota</taxon>
        <taxon>Hymenoptera</taxon>
        <taxon>Apocrita</taxon>
        <taxon>Proctotrupomorpha</taxon>
        <taxon>Chalcidoidea</taxon>
        <taxon>Trichogrammatidae</taxon>
        <taxon>Trichogramma</taxon>
    </lineage>
</organism>
<accession>A0A6H5IGC2</accession>
<name>A0A6H5IGC2_9HYME</name>
<protein>
    <submittedName>
        <fullName evidence="2">Uncharacterized protein</fullName>
    </submittedName>
</protein>
<dbReference type="EMBL" id="CADCXV010000847">
    <property type="protein sequence ID" value="CAB0037204.1"/>
    <property type="molecule type" value="Genomic_DNA"/>
</dbReference>
<dbReference type="AlphaFoldDB" id="A0A6H5IGC2"/>
<sequence>MPKVNTLFNYFTSPRGSPGARNSPATPKSKRPAADDKDATPKREQKSKGLRCNDD</sequence>
<feature type="region of interest" description="Disordered" evidence="1">
    <location>
        <begin position="1"/>
        <end position="55"/>
    </location>
</feature>
<keyword evidence="3" id="KW-1185">Reference proteome</keyword>
<reference evidence="2 3" key="1">
    <citation type="submission" date="2020-02" db="EMBL/GenBank/DDBJ databases">
        <authorList>
            <person name="Ferguson B K."/>
        </authorList>
    </citation>
    <scope>NUCLEOTIDE SEQUENCE [LARGE SCALE GENOMIC DNA]</scope>
</reference>
<dbReference type="Proteomes" id="UP000479190">
    <property type="component" value="Unassembled WGS sequence"/>
</dbReference>